<dbReference type="InterPro" id="IPR010823">
    <property type="entry name" value="Portal_Gp20"/>
</dbReference>
<gene>
    <name evidence="1" type="ORF">S03H2_72366</name>
</gene>
<evidence type="ECO:0000313" key="1">
    <source>
        <dbReference type="EMBL" id="GAH99884.1"/>
    </source>
</evidence>
<accession>X1LBT2</accession>
<organism evidence="1">
    <name type="scientific">marine sediment metagenome</name>
    <dbReference type="NCBI Taxonomy" id="412755"/>
    <lineage>
        <taxon>unclassified sequences</taxon>
        <taxon>metagenomes</taxon>
        <taxon>ecological metagenomes</taxon>
    </lineage>
</organism>
<comment type="caution">
    <text evidence="1">The sequence shown here is derived from an EMBL/GenBank/DDBJ whole genome shotgun (WGS) entry which is preliminary data.</text>
</comment>
<feature type="non-terminal residue" evidence="1">
    <location>
        <position position="62"/>
    </location>
</feature>
<dbReference type="AlphaFoldDB" id="X1LBT2"/>
<protein>
    <submittedName>
        <fullName evidence="1">Uncharacterized protein</fullName>
    </submittedName>
</protein>
<dbReference type="EMBL" id="BARU01048880">
    <property type="protein sequence ID" value="GAH99884.1"/>
    <property type="molecule type" value="Genomic_DNA"/>
</dbReference>
<proteinExistence type="predicted"/>
<sequence length="62" mass="7697">LKNEFYDLFAEKLSLKDKIWQLLWTYYIDGRVYYERIIDTQHKNKGIINIKLLPTETMDFFY</sequence>
<dbReference type="Pfam" id="PF07230">
    <property type="entry name" value="Portal_T4"/>
    <property type="match status" value="1"/>
</dbReference>
<name>X1LBT2_9ZZZZ</name>
<reference evidence="1" key="1">
    <citation type="journal article" date="2014" name="Front. Microbiol.">
        <title>High frequency of phylogenetically diverse reductive dehalogenase-homologous genes in deep subseafloor sedimentary metagenomes.</title>
        <authorList>
            <person name="Kawai M."/>
            <person name="Futagami T."/>
            <person name="Toyoda A."/>
            <person name="Takaki Y."/>
            <person name="Nishi S."/>
            <person name="Hori S."/>
            <person name="Arai W."/>
            <person name="Tsubouchi T."/>
            <person name="Morono Y."/>
            <person name="Uchiyama I."/>
            <person name="Ito T."/>
            <person name="Fujiyama A."/>
            <person name="Inagaki F."/>
            <person name="Takami H."/>
        </authorList>
    </citation>
    <scope>NUCLEOTIDE SEQUENCE</scope>
    <source>
        <strain evidence="1">Expedition CK06-06</strain>
    </source>
</reference>
<feature type="non-terminal residue" evidence="1">
    <location>
        <position position="1"/>
    </location>
</feature>